<organism evidence="1 2">
    <name type="scientific">Aegilops tauschii subsp. strangulata</name>
    <name type="common">Goatgrass</name>
    <dbReference type="NCBI Taxonomy" id="200361"/>
    <lineage>
        <taxon>Eukaryota</taxon>
        <taxon>Viridiplantae</taxon>
        <taxon>Streptophyta</taxon>
        <taxon>Embryophyta</taxon>
        <taxon>Tracheophyta</taxon>
        <taxon>Spermatophyta</taxon>
        <taxon>Magnoliopsida</taxon>
        <taxon>Liliopsida</taxon>
        <taxon>Poales</taxon>
        <taxon>Poaceae</taxon>
        <taxon>BOP clade</taxon>
        <taxon>Pooideae</taxon>
        <taxon>Triticodae</taxon>
        <taxon>Triticeae</taxon>
        <taxon>Triticinae</taxon>
        <taxon>Aegilops</taxon>
    </lineage>
</organism>
<reference evidence="1" key="5">
    <citation type="journal article" date="2021" name="G3 (Bethesda)">
        <title>Aegilops tauschii genome assembly Aet v5.0 features greater sequence contiguity and improved annotation.</title>
        <authorList>
            <person name="Wang L."/>
            <person name="Zhu T."/>
            <person name="Rodriguez J.C."/>
            <person name="Deal K.R."/>
            <person name="Dubcovsky J."/>
            <person name="McGuire P.E."/>
            <person name="Lux T."/>
            <person name="Spannagl M."/>
            <person name="Mayer K.F.X."/>
            <person name="Baldrich P."/>
            <person name="Meyers B.C."/>
            <person name="Huo N."/>
            <person name="Gu Y.Q."/>
            <person name="Zhou H."/>
            <person name="Devos K.M."/>
            <person name="Bennetzen J.L."/>
            <person name="Unver T."/>
            <person name="Budak H."/>
            <person name="Gulick P.J."/>
            <person name="Galiba G."/>
            <person name="Kalapos B."/>
            <person name="Nelson D.R."/>
            <person name="Li P."/>
            <person name="You F.M."/>
            <person name="Luo M.C."/>
            <person name="Dvorak J."/>
        </authorList>
    </citation>
    <scope>NUCLEOTIDE SEQUENCE [LARGE SCALE GENOMIC DNA]</scope>
    <source>
        <strain evidence="1">cv. AL8/78</strain>
    </source>
</reference>
<reference evidence="2" key="2">
    <citation type="journal article" date="2017" name="Nat. Plants">
        <title>The Aegilops tauschii genome reveals multiple impacts of transposons.</title>
        <authorList>
            <person name="Zhao G."/>
            <person name="Zou C."/>
            <person name="Li K."/>
            <person name="Wang K."/>
            <person name="Li T."/>
            <person name="Gao L."/>
            <person name="Zhang X."/>
            <person name="Wang H."/>
            <person name="Yang Z."/>
            <person name="Liu X."/>
            <person name="Jiang W."/>
            <person name="Mao L."/>
            <person name="Kong X."/>
            <person name="Jiao Y."/>
            <person name="Jia J."/>
        </authorList>
    </citation>
    <scope>NUCLEOTIDE SEQUENCE [LARGE SCALE GENOMIC DNA]</scope>
    <source>
        <strain evidence="2">cv. AL8/78</strain>
    </source>
</reference>
<evidence type="ECO:0000313" key="1">
    <source>
        <dbReference type="EnsemblPlants" id="AET2Gv20827500.12"/>
    </source>
</evidence>
<name>A0A453CFC9_AEGTS</name>
<sequence>KKIKRRNTRQFHTFVGERGKKRSRCVAMAGEEQPLTEYEKQRLARIRENEARLQALGIRRLAASPLLNQPS</sequence>
<dbReference type="Proteomes" id="UP000015105">
    <property type="component" value="Chromosome 2D"/>
</dbReference>
<keyword evidence="2" id="KW-1185">Reference proteome</keyword>
<evidence type="ECO:0000313" key="2">
    <source>
        <dbReference type="Proteomes" id="UP000015105"/>
    </source>
</evidence>
<reference evidence="1" key="4">
    <citation type="submission" date="2019-03" db="UniProtKB">
        <authorList>
            <consortium name="EnsemblPlants"/>
        </authorList>
    </citation>
    <scope>IDENTIFICATION</scope>
</reference>
<dbReference type="EnsemblPlants" id="AET2Gv20827500.12">
    <property type="protein sequence ID" value="AET2Gv20827500.12"/>
    <property type="gene ID" value="AET2Gv20827500"/>
</dbReference>
<reference evidence="2" key="1">
    <citation type="journal article" date="2014" name="Science">
        <title>Ancient hybridizations among the ancestral genomes of bread wheat.</title>
        <authorList>
            <consortium name="International Wheat Genome Sequencing Consortium,"/>
            <person name="Marcussen T."/>
            <person name="Sandve S.R."/>
            <person name="Heier L."/>
            <person name="Spannagl M."/>
            <person name="Pfeifer M."/>
            <person name="Jakobsen K.S."/>
            <person name="Wulff B.B."/>
            <person name="Steuernagel B."/>
            <person name="Mayer K.F."/>
            <person name="Olsen O.A."/>
        </authorList>
    </citation>
    <scope>NUCLEOTIDE SEQUENCE [LARGE SCALE GENOMIC DNA]</scope>
    <source>
        <strain evidence="2">cv. AL8/78</strain>
    </source>
</reference>
<dbReference type="AlphaFoldDB" id="A0A453CFC9"/>
<reference evidence="1" key="3">
    <citation type="journal article" date="2017" name="Nature">
        <title>Genome sequence of the progenitor of the wheat D genome Aegilops tauschii.</title>
        <authorList>
            <person name="Luo M.C."/>
            <person name="Gu Y.Q."/>
            <person name="Puiu D."/>
            <person name="Wang H."/>
            <person name="Twardziok S.O."/>
            <person name="Deal K.R."/>
            <person name="Huo N."/>
            <person name="Zhu T."/>
            <person name="Wang L."/>
            <person name="Wang Y."/>
            <person name="McGuire P.E."/>
            <person name="Liu S."/>
            <person name="Long H."/>
            <person name="Ramasamy R.K."/>
            <person name="Rodriguez J.C."/>
            <person name="Van S.L."/>
            <person name="Yuan L."/>
            <person name="Wang Z."/>
            <person name="Xia Z."/>
            <person name="Xiao L."/>
            <person name="Anderson O.D."/>
            <person name="Ouyang S."/>
            <person name="Liang Y."/>
            <person name="Zimin A.V."/>
            <person name="Pertea G."/>
            <person name="Qi P."/>
            <person name="Bennetzen J.L."/>
            <person name="Dai X."/>
            <person name="Dawson M.W."/>
            <person name="Muller H.G."/>
            <person name="Kugler K."/>
            <person name="Rivarola-Duarte L."/>
            <person name="Spannagl M."/>
            <person name="Mayer K.F.X."/>
            <person name="Lu F.H."/>
            <person name="Bevan M.W."/>
            <person name="Leroy P."/>
            <person name="Li P."/>
            <person name="You F.M."/>
            <person name="Sun Q."/>
            <person name="Liu Z."/>
            <person name="Lyons E."/>
            <person name="Wicker T."/>
            <person name="Salzberg S.L."/>
            <person name="Devos K.M."/>
            <person name="Dvorak J."/>
        </authorList>
    </citation>
    <scope>NUCLEOTIDE SEQUENCE [LARGE SCALE GENOMIC DNA]</scope>
    <source>
        <strain evidence="1">cv. AL8/78</strain>
    </source>
</reference>
<proteinExistence type="predicted"/>
<accession>A0A453CFC9</accession>
<dbReference type="Gramene" id="AET2Gv20827500.12">
    <property type="protein sequence ID" value="AET2Gv20827500.12"/>
    <property type="gene ID" value="AET2Gv20827500"/>
</dbReference>
<protein>
    <submittedName>
        <fullName evidence="1">Uncharacterized protein</fullName>
    </submittedName>
</protein>